<protein>
    <submittedName>
        <fullName evidence="1">Uncharacterized protein</fullName>
    </submittedName>
</protein>
<proteinExistence type="predicted"/>
<dbReference type="Proteomes" id="UP001060085">
    <property type="component" value="Linkage Group LG08"/>
</dbReference>
<sequence>MRCDSGHFLGGWVRRGPLARVAQGSLAGIDYGIPEFVRRPRFSGFTEASYVTAITFTANFATYGGFGESQGQSLDNREFRFQMGKDKQFGGFCGFADNCFRSIGVYVKPISTLNIRQNQKQNCSNTLEDAKYIGIKQHP</sequence>
<comment type="caution">
    <text evidence="1">The sequence shown here is derived from an EMBL/GenBank/DDBJ whole genome shotgun (WGS) entry which is preliminary data.</text>
</comment>
<organism evidence="1 2">
    <name type="scientific">Catharanthus roseus</name>
    <name type="common">Madagascar periwinkle</name>
    <name type="synonym">Vinca rosea</name>
    <dbReference type="NCBI Taxonomy" id="4058"/>
    <lineage>
        <taxon>Eukaryota</taxon>
        <taxon>Viridiplantae</taxon>
        <taxon>Streptophyta</taxon>
        <taxon>Embryophyta</taxon>
        <taxon>Tracheophyta</taxon>
        <taxon>Spermatophyta</taxon>
        <taxon>Magnoliopsida</taxon>
        <taxon>eudicotyledons</taxon>
        <taxon>Gunneridae</taxon>
        <taxon>Pentapetalae</taxon>
        <taxon>asterids</taxon>
        <taxon>lamiids</taxon>
        <taxon>Gentianales</taxon>
        <taxon>Apocynaceae</taxon>
        <taxon>Rauvolfioideae</taxon>
        <taxon>Vinceae</taxon>
        <taxon>Catharanthinae</taxon>
        <taxon>Catharanthus</taxon>
    </lineage>
</organism>
<accession>A0ACB9ZRP7</accession>
<evidence type="ECO:0000313" key="2">
    <source>
        <dbReference type="Proteomes" id="UP001060085"/>
    </source>
</evidence>
<keyword evidence="2" id="KW-1185">Reference proteome</keyword>
<name>A0ACB9ZRP7_CATRO</name>
<evidence type="ECO:0000313" key="1">
    <source>
        <dbReference type="EMBL" id="KAI5649481.1"/>
    </source>
</evidence>
<gene>
    <name evidence="1" type="ORF">M9H77_35486</name>
</gene>
<reference evidence="2" key="1">
    <citation type="journal article" date="2023" name="Nat. Plants">
        <title>Single-cell RNA sequencing provides a high-resolution roadmap for understanding the multicellular compartmentation of specialized metabolism.</title>
        <authorList>
            <person name="Sun S."/>
            <person name="Shen X."/>
            <person name="Li Y."/>
            <person name="Li Y."/>
            <person name="Wang S."/>
            <person name="Li R."/>
            <person name="Zhang H."/>
            <person name="Shen G."/>
            <person name="Guo B."/>
            <person name="Wei J."/>
            <person name="Xu J."/>
            <person name="St-Pierre B."/>
            <person name="Chen S."/>
            <person name="Sun C."/>
        </authorList>
    </citation>
    <scope>NUCLEOTIDE SEQUENCE [LARGE SCALE GENOMIC DNA]</scope>
</reference>
<dbReference type="EMBL" id="CM044708">
    <property type="protein sequence ID" value="KAI5649481.1"/>
    <property type="molecule type" value="Genomic_DNA"/>
</dbReference>